<dbReference type="NCBIfam" id="TIGR02104">
    <property type="entry name" value="pulA_typeI"/>
    <property type="match status" value="1"/>
</dbReference>
<accession>A0ABP8Q4J4</accession>
<evidence type="ECO:0000313" key="5">
    <source>
        <dbReference type="Proteomes" id="UP001501243"/>
    </source>
</evidence>
<dbReference type="InterPro" id="IPR013783">
    <property type="entry name" value="Ig-like_fold"/>
</dbReference>
<dbReference type="InterPro" id="IPR017853">
    <property type="entry name" value="GH"/>
</dbReference>
<dbReference type="Proteomes" id="UP001501243">
    <property type="component" value="Unassembled WGS sequence"/>
</dbReference>
<proteinExistence type="inferred from homology"/>
<keyword evidence="5" id="KW-1185">Reference proteome</keyword>
<dbReference type="EMBL" id="BAABGQ010000005">
    <property type="protein sequence ID" value="GAA4496258.1"/>
    <property type="molecule type" value="Genomic_DNA"/>
</dbReference>
<feature type="domain" description="Glycosyl hydrolase family 13 catalytic" evidence="3">
    <location>
        <begin position="200"/>
        <end position="585"/>
    </location>
</feature>
<dbReference type="Pfam" id="PF02922">
    <property type="entry name" value="CBM_48"/>
    <property type="match status" value="1"/>
</dbReference>
<reference evidence="5" key="1">
    <citation type="journal article" date="2019" name="Int. J. Syst. Evol. Microbiol.">
        <title>The Global Catalogue of Microorganisms (GCM) 10K type strain sequencing project: providing services to taxonomists for standard genome sequencing and annotation.</title>
        <authorList>
            <consortium name="The Broad Institute Genomics Platform"/>
            <consortium name="The Broad Institute Genome Sequencing Center for Infectious Disease"/>
            <person name="Wu L."/>
            <person name="Ma J."/>
        </authorList>
    </citation>
    <scope>NUCLEOTIDE SEQUENCE [LARGE SCALE GENOMIC DNA]</scope>
    <source>
        <strain evidence="5">JCM 17841</strain>
    </source>
</reference>
<protein>
    <submittedName>
        <fullName evidence="4">Type I pullulanase</fullName>
    </submittedName>
</protein>
<dbReference type="Gene3D" id="2.60.40.10">
    <property type="entry name" value="Immunoglobulins"/>
    <property type="match status" value="1"/>
</dbReference>
<dbReference type="RefSeq" id="WP_208132342.1">
    <property type="nucleotide sequence ID" value="NZ_BAABGQ010000005.1"/>
</dbReference>
<dbReference type="InterPro" id="IPR049117">
    <property type="entry name" value="pulA_all-beta"/>
</dbReference>
<dbReference type="CDD" id="cd02860">
    <property type="entry name" value="E_set_Pullulanase"/>
    <property type="match status" value="1"/>
</dbReference>
<comment type="similarity">
    <text evidence="1">Belongs to the glycosyl hydrolase 13 family.</text>
</comment>
<comment type="caution">
    <text evidence="4">The sequence shown here is derived from an EMBL/GenBank/DDBJ whole genome shotgun (WGS) entry which is preliminary data.</text>
</comment>
<name>A0ABP8Q4J4_9BACT</name>
<dbReference type="Gene3D" id="2.60.40.1180">
    <property type="entry name" value="Golgi alpha-mannosidase II"/>
    <property type="match status" value="1"/>
</dbReference>
<dbReference type="SMART" id="SM00642">
    <property type="entry name" value="Aamy"/>
    <property type="match status" value="1"/>
</dbReference>
<feature type="signal peptide" evidence="2">
    <location>
        <begin position="1"/>
        <end position="21"/>
    </location>
</feature>
<organism evidence="4 5">
    <name type="scientific">Hymenobacter ginsengisoli</name>
    <dbReference type="NCBI Taxonomy" id="1051626"/>
    <lineage>
        <taxon>Bacteria</taxon>
        <taxon>Pseudomonadati</taxon>
        <taxon>Bacteroidota</taxon>
        <taxon>Cytophagia</taxon>
        <taxon>Cytophagales</taxon>
        <taxon>Hymenobacteraceae</taxon>
        <taxon>Hymenobacter</taxon>
    </lineage>
</organism>
<dbReference type="InterPro" id="IPR011840">
    <property type="entry name" value="PulA_typeI"/>
</dbReference>
<dbReference type="Pfam" id="PF21653">
    <property type="entry name" value="pulA_all-beta"/>
    <property type="match status" value="1"/>
</dbReference>
<dbReference type="InterPro" id="IPR004193">
    <property type="entry name" value="Glyco_hydro_13_N"/>
</dbReference>
<keyword evidence="2" id="KW-0732">Signal</keyword>
<evidence type="ECO:0000256" key="1">
    <source>
        <dbReference type="ARBA" id="ARBA00008061"/>
    </source>
</evidence>
<dbReference type="Gene3D" id="3.20.20.80">
    <property type="entry name" value="Glycosidases"/>
    <property type="match status" value="1"/>
</dbReference>
<evidence type="ECO:0000256" key="2">
    <source>
        <dbReference type="SAM" id="SignalP"/>
    </source>
</evidence>
<dbReference type="SUPFAM" id="SSF51445">
    <property type="entry name" value="(Trans)glycosidases"/>
    <property type="match status" value="1"/>
</dbReference>
<evidence type="ECO:0000259" key="3">
    <source>
        <dbReference type="SMART" id="SM00642"/>
    </source>
</evidence>
<dbReference type="InterPro" id="IPR006047">
    <property type="entry name" value="GH13_cat_dom"/>
</dbReference>
<dbReference type="PANTHER" id="PTHR43002">
    <property type="entry name" value="GLYCOGEN DEBRANCHING ENZYME"/>
    <property type="match status" value="1"/>
</dbReference>
<dbReference type="SUPFAM" id="SSF81296">
    <property type="entry name" value="E set domains"/>
    <property type="match status" value="1"/>
</dbReference>
<feature type="chain" id="PRO_5045356044" evidence="2">
    <location>
        <begin position="22"/>
        <end position="687"/>
    </location>
</feature>
<sequence>MIRRFLPLLLAFSSILPAALAQTKIKIKTKNSSVAAAPYPDAARYPLSQYPFYQGPDLGLTFDREGQGTLRVWAPTAEALRLRLYAAGAGGAATATHPLAHSASGTWTLTLPAGTTGFYTVQATIGGRDMAEVADPYARAVGVNGHRGAWLDPTTASPPGWAEDLRPKMGAPTSIVIGEVSVRDLSADPQSGIRNKRKFLGLTESGTTGPGGVRTGLSHLQELGVTHVHLLPVNDFAAIDESVPATSSRYSWGYDPLNYFVPEGSYATSATDPAARIREFKQAVQSLHDHQLRVVADVVFNHVADAGTSAFEQLVPGYYFRHEADGRLSNATACGNEVASERPMVRKLIVDAVAHWAREYHVDGFRFDLMGVLDLETMRAVRVALDQQDHSIFVYGEGWAAGASPLPEAQRAVKANVGRLNRIAAFGDELRDGVKGHYAHQAEAGFVGGQPGLEESVKFGIVAATQHPQLAYQKVNYSKAPWASQPSQAISYVACHDDRVLWDKLTVANPTATEAELIQMDALCNTIVFTSQGVPFLPIGDEFLRTKKGSSNSYNLPDSVNQLDWSRKAQYRAVFAFYRQLLALRKAHPAFRLPSQELIAQHLEFLPGLPAGTVGYQLKNHAGGDTWQTITVLFNGLRQPATVPVPAGSYKVVLRGLDINQNGLGEPLAAGAAGVPLAPTSALVLVQ</sequence>
<gene>
    <name evidence="4" type="primary">pulA</name>
    <name evidence="4" type="ORF">GCM10023172_09240</name>
</gene>
<evidence type="ECO:0000313" key="4">
    <source>
        <dbReference type="EMBL" id="GAA4496258.1"/>
    </source>
</evidence>
<dbReference type="InterPro" id="IPR013780">
    <property type="entry name" value="Glyco_hydro_b"/>
</dbReference>
<dbReference type="CDD" id="cd11341">
    <property type="entry name" value="AmyAc_Pullulanase_LD-like"/>
    <property type="match status" value="1"/>
</dbReference>
<dbReference type="InterPro" id="IPR014756">
    <property type="entry name" value="Ig_E-set"/>
</dbReference>